<dbReference type="InterPro" id="IPR036097">
    <property type="entry name" value="HisK_dim/P_sf"/>
</dbReference>
<dbReference type="InterPro" id="IPR000014">
    <property type="entry name" value="PAS"/>
</dbReference>
<dbReference type="SMART" id="SM00086">
    <property type="entry name" value="PAC"/>
    <property type="match status" value="1"/>
</dbReference>
<feature type="domain" description="PAS" evidence="11">
    <location>
        <begin position="325"/>
        <end position="397"/>
    </location>
</feature>
<dbReference type="GO" id="GO:0006355">
    <property type="term" value="P:regulation of DNA-templated transcription"/>
    <property type="evidence" value="ECO:0007669"/>
    <property type="project" value="InterPro"/>
</dbReference>
<dbReference type="PROSITE" id="PS50113">
    <property type="entry name" value="PAC"/>
    <property type="match status" value="1"/>
</dbReference>
<keyword evidence="7" id="KW-0067">ATP-binding</keyword>
<protein>
    <recommendedName>
        <fullName evidence="2">histidine kinase</fullName>
        <ecNumber evidence="2">2.7.13.3</ecNumber>
    </recommendedName>
</protein>
<evidence type="ECO:0000256" key="8">
    <source>
        <dbReference type="ARBA" id="ARBA00023012"/>
    </source>
</evidence>
<keyword evidence="6" id="KW-0418">Kinase</keyword>
<dbReference type="InterPro" id="IPR003594">
    <property type="entry name" value="HATPase_dom"/>
</dbReference>
<evidence type="ECO:0000259" key="11">
    <source>
        <dbReference type="PROSITE" id="PS50112"/>
    </source>
</evidence>
<keyword evidence="4" id="KW-0808">Transferase</keyword>
<dbReference type="SMART" id="SM00091">
    <property type="entry name" value="PAS"/>
    <property type="match status" value="1"/>
</dbReference>
<sequence length="845" mass="94292">MHDSPPSELHSDVPIPNWWRHWWRRQTPTRQDRYAMLAPLAAVLLFLAAIVSAFWYLRLEEMDREQEAVKRDVEYAQQRMRLRLLERQEQLMRIARDISNKEVDAEEFVGRAESMIAQYPEVLMLTWIDERRRVTASYAAPSLSTPQVRTKGEVLRPGETETMYSLARDLQQPVYSQPVAGPDSAGLLQLHVPLADQGKFGGVILGEYSIDGLLRYGVPAEISAKYAVALLDGKGRVLAGTSVPPRNPATQLLPWAAQPNEYEVPVSPVGNGLIVRAQAYRTGLGVIGSGLFWLVGALSAMTAWMLIANWRHTRRRVKVQQALMAETNFRRAMENSMLTGMRALDMNGRITYVNAAFCQMTGWSEAELVGRTPPFPYWPDEDRELLAARLEDELNGRTIQGGFQVRVKRKDGTLFDARLYVSPLVDARGHQTGWMTSMTDITEPTRIREQLQASHERFTTVLEALDASVSVAPLGSEELLFANKLYRLWFGGRAAGHLQMVVQAGMSDAPHPSDEPLDDVDAFVGLPTNSLTSATSENAEIFVPELGKWLEVRSRYLNWVDGRLAQMVIATDITSRRNAEEQAALQAERAQSASRLITMGEMASSVAHELNQPLTAITNYCNGLVSRIRSKQISDEDMLAALDKTSRQAQRAGQIIQRIRSFVKRSEPNRTPSDVSAIVSEALELAEIELRRRNVRMSHYVAARLPELLVDPILIEQVLVNLLRNAAESVEKAERPPGRRSVELRVIPKQVHEQPVVEFAVTDSGEGLAPEVMERLYEAFFSTKPEGMGIGLNLCRSIVESHQGRMQAENIYNGAEVAGCRFSFWIPVSGSGSPTIGKDAGVTTA</sequence>
<evidence type="ECO:0000256" key="1">
    <source>
        <dbReference type="ARBA" id="ARBA00000085"/>
    </source>
</evidence>
<dbReference type="InterPro" id="IPR013767">
    <property type="entry name" value="PAS_fold"/>
</dbReference>
<dbReference type="InterPro" id="IPR005467">
    <property type="entry name" value="His_kinase_dom"/>
</dbReference>
<comment type="caution">
    <text evidence="13">The sequence shown here is derived from an EMBL/GenBank/DDBJ whole genome shotgun (WGS) entry which is preliminary data.</text>
</comment>
<keyword evidence="9" id="KW-1133">Transmembrane helix</keyword>
<proteinExistence type="predicted"/>
<dbReference type="Pfam" id="PF00989">
    <property type="entry name" value="PAS"/>
    <property type="match status" value="1"/>
</dbReference>
<dbReference type="RefSeq" id="WP_187076421.1">
    <property type="nucleotide sequence ID" value="NZ_JACORT010000004.1"/>
</dbReference>
<evidence type="ECO:0000256" key="7">
    <source>
        <dbReference type="ARBA" id="ARBA00022840"/>
    </source>
</evidence>
<dbReference type="GO" id="GO:0000155">
    <property type="term" value="F:phosphorelay sensor kinase activity"/>
    <property type="evidence" value="ECO:0007669"/>
    <property type="project" value="InterPro"/>
</dbReference>
<keyword evidence="14" id="KW-1185">Reference proteome</keyword>
<keyword evidence="5" id="KW-0547">Nucleotide-binding</keyword>
<dbReference type="Gene3D" id="1.10.287.130">
    <property type="match status" value="1"/>
</dbReference>
<evidence type="ECO:0000256" key="5">
    <source>
        <dbReference type="ARBA" id="ARBA00022741"/>
    </source>
</evidence>
<dbReference type="PANTHER" id="PTHR43065">
    <property type="entry name" value="SENSOR HISTIDINE KINASE"/>
    <property type="match status" value="1"/>
</dbReference>
<dbReference type="Gene3D" id="3.30.565.10">
    <property type="entry name" value="Histidine kinase-like ATPase, C-terminal domain"/>
    <property type="match status" value="1"/>
</dbReference>
<dbReference type="EC" id="2.7.13.3" evidence="2"/>
<dbReference type="PRINTS" id="PR00344">
    <property type="entry name" value="BCTRLSENSOR"/>
</dbReference>
<reference evidence="13" key="1">
    <citation type="submission" date="2020-08" db="EMBL/GenBank/DDBJ databases">
        <title>Ramlibacter sp. USB13 16S ribosomal RNA gene genome sequencing and assembly.</title>
        <authorList>
            <person name="Kang M."/>
        </authorList>
    </citation>
    <scope>NUCLEOTIDE SEQUENCE</scope>
    <source>
        <strain evidence="13">USB13</strain>
    </source>
</reference>
<dbReference type="InterPro" id="IPR000700">
    <property type="entry name" value="PAS-assoc_C"/>
</dbReference>
<dbReference type="SMART" id="SM00388">
    <property type="entry name" value="HisKA"/>
    <property type="match status" value="1"/>
</dbReference>
<evidence type="ECO:0000259" key="12">
    <source>
        <dbReference type="PROSITE" id="PS50113"/>
    </source>
</evidence>
<evidence type="ECO:0000256" key="3">
    <source>
        <dbReference type="ARBA" id="ARBA00022553"/>
    </source>
</evidence>
<keyword evidence="3" id="KW-0597">Phosphoprotein</keyword>
<dbReference type="PROSITE" id="PS50112">
    <property type="entry name" value="PAS"/>
    <property type="match status" value="1"/>
</dbReference>
<keyword evidence="8" id="KW-0902">Two-component regulatory system</keyword>
<dbReference type="Proteomes" id="UP000608513">
    <property type="component" value="Unassembled WGS sequence"/>
</dbReference>
<dbReference type="Gene3D" id="3.30.450.20">
    <property type="entry name" value="PAS domain"/>
    <property type="match status" value="1"/>
</dbReference>
<dbReference type="EMBL" id="JACORT010000004">
    <property type="protein sequence ID" value="MBC5783677.1"/>
    <property type="molecule type" value="Genomic_DNA"/>
</dbReference>
<evidence type="ECO:0000259" key="10">
    <source>
        <dbReference type="PROSITE" id="PS50109"/>
    </source>
</evidence>
<evidence type="ECO:0000256" key="2">
    <source>
        <dbReference type="ARBA" id="ARBA00012438"/>
    </source>
</evidence>
<dbReference type="CDD" id="cd00130">
    <property type="entry name" value="PAS"/>
    <property type="match status" value="1"/>
</dbReference>
<evidence type="ECO:0000313" key="13">
    <source>
        <dbReference type="EMBL" id="MBC5783677.1"/>
    </source>
</evidence>
<dbReference type="SUPFAM" id="SSF47384">
    <property type="entry name" value="Homodimeric domain of signal transducing histidine kinase"/>
    <property type="match status" value="1"/>
</dbReference>
<dbReference type="Pfam" id="PF02518">
    <property type="entry name" value="HATPase_c"/>
    <property type="match status" value="1"/>
</dbReference>
<dbReference type="CDD" id="cd00082">
    <property type="entry name" value="HisKA"/>
    <property type="match status" value="1"/>
</dbReference>
<gene>
    <name evidence="13" type="ORF">H8N03_12035</name>
</gene>
<evidence type="ECO:0000256" key="9">
    <source>
        <dbReference type="SAM" id="Phobius"/>
    </source>
</evidence>
<dbReference type="Pfam" id="PF00512">
    <property type="entry name" value="HisKA"/>
    <property type="match status" value="1"/>
</dbReference>
<dbReference type="InterPro" id="IPR001610">
    <property type="entry name" value="PAC"/>
</dbReference>
<accession>A0A923MPZ3</accession>
<comment type="catalytic activity">
    <reaction evidence="1">
        <text>ATP + protein L-histidine = ADP + protein N-phospho-L-histidine.</text>
        <dbReference type="EC" id="2.7.13.3"/>
    </reaction>
</comment>
<dbReference type="InterPro" id="IPR004358">
    <property type="entry name" value="Sig_transdc_His_kin-like_C"/>
</dbReference>
<dbReference type="SUPFAM" id="SSF55785">
    <property type="entry name" value="PYP-like sensor domain (PAS domain)"/>
    <property type="match status" value="1"/>
</dbReference>
<dbReference type="InterPro" id="IPR036890">
    <property type="entry name" value="HATPase_C_sf"/>
</dbReference>
<dbReference type="PROSITE" id="PS50109">
    <property type="entry name" value="HIS_KIN"/>
    <property type="match status" value="1"/>
</dbReference>
<dbReference type="PANTHER" id="PTHR43065:SF42">
    <property type="entry name" value="TWO-COMPONENT SENSOR PPRA"/>
    <property type="match status" value="1"/>
</dbReference>
<dbReference type="NCBIfam" id="TIGR00229">
    <property type="entry name" value="sensory_box"/>
    <property type="match status" value="1"/>
</dbReference>
<feature type="transmembrane region" description="Helical" evidence="9">
    <location>
        <begin position="284"/>
        <end position="308"/>
    </location>
</feature>
<dbReference type="SMART" id="SM00387">
    <property type="entry name" value="HATPase_c"/>
    <property type="match status" value="1"/>
</dbReference>
<name>A0A923MPZ3_9BURK</name>
<keyword evidence="9" id="KW-0812">Transmembrane</keyword>
<evidence type="ECO:0000256" key="6">
    <source>
        <dbReference type="ARBA" id="ARBA00022777"/>
    </source>
</evidence>
<dbReference type="SUPFAM" id="SSF55874">
    <property type="entry name" value="ATPase domain of HSP90 chaperone/DNA topoisomerase II/histidine kinase"/>
    <property type="match status" value="1"/>
</dbReference>
<organism evidence="13 14">
    <name type="scientific">Ramlibacter cellulosilyticus</name>
    <dbReference type="NCBI Taxonomy" id="2764187"/>
    <lineage>
        <taxon>Bacteria</taxon>
        <taxon>Pseudomonadati</taxon>
        <taxon>Pseudomonadota</taxon>
        <taxon>Betaproteobacteria</taxon>
        <taxon>Burkholderiales</taxon>
        <taxon>Comamonadaceae</taxon>
        <taxon>Ramlibacter</taxon>
    </lineage>
</organism>
<dbReference type="AlphaFoldDB" id="A0A923MPZ3"/>
<keyword evidence="9" id="KW-0472">Membrane</keyword>
<feature type="domain" description="PAC" evidence="12">
    <location>
        <begin position="401"/>
        <end position="453"/>
    </location>
</feature>
<feature type="domain" description="Histidine kinase" evidence="10">
    <location>
        <begin position="605"/>
        <end position="830"/>
    </location>
</feature>
<dbReference type="InterPro" id="IPR003661">
    <property type="entry name" value="HisK_dim/P_dom"/>
</dbReference>
<feature type="transmembrane region" description="Helical" evidence="9">
    <location>
        <begin position="34"/>
        <end position="57"/>
    </location>
</feature>
<dbReference type="GO" id="GO:0005524">
    <property type="term" value="F:ATP binding"/>
    <property type="evidence" value="ECO:0007669"/>
    <property type="project" value="UniProtKB-KW"/>
</dbReference>
<dbReference type="InterPro" id="IPR035965">
    <property type="entry name" value="PAS-like_dom_sf"/>
</dbReference>
<evidence type="ECO:0000256" key="4">
    <source>
        <dbReference type="ARBA" id="ARBA00022679"/>
    </source>
</evidence>
<evidence type="ECO:0000313" key="14">
    <source>
        <dbReference type="Proteomes" id="UP000608513"/>
    </source>
</evidence>